<gene>
    <name evidence="3" type="ORF">V6N12_008121</name>
</gene>
<dbReference type="Pfam" id="PF13456">
    <property type="entry name" value="RVT_3"/>
    <property type="match status" value="1"/>
</dbReference>
<dbReference type="PANTHER" id="PTHR47723:SF19">
    <property type="entry name" value="POLYNUCLEOTIDYL TRANSFERASE, RIBONUCLEASE H-LIKE SUPERFAMILY PROTEIN"/>
    <property type="match status" value="1"/>
</dbReference>
<dbReference type="InterPro" id="IPR036397">
    <property type="entry name" value="RNaseH_sf"/>
</dbReference>
<feature type="signal peptide" evidence="1">
    <location>
        <begin position="1"/>
        <end position="22"/>
    </location>
</feature>
<dbReference type="InterPro" id="IPR053151">
    <property type="entry name" value="RNase_H-like"/>
</dbReference>
<dbReference type="SUPFAM" id="SSF53098">
    <property type="entry name" value="Ribonuclease H-like"/>
    <property type="match status" value="1"/>
</dbReference>
<proteinExistence type="predicted"/>
<sequence length="173" mass="19441">MDGWDCKFAVFCWLLWKDRCTAVFDSGNAPTEDILTRGLRLALEYSSVFAGAPGQVSLDTVLQSWLRSPLGWVKVNADASVNLADGKAAIGCVIRDDHGDWIRGFARNVGRCSILFAKLWAVHDSLVQAWSLDFRRVIIETDYLEILRILTRSSRALVGNNLVELILLWTQKE</sequence>
<dbReference type="EMBL" id="JBBPBM010000088">
    <property type="protein sequence ID" value="KAK8510248.1"/>
    <property type="molecule type" value="Genomic_DNA"/>
</dbReference>
<evidence type="ECO:0000313" key="4">
    <source>
        <dbReference type="Proteomes" id="UP001472677"/>
    </source>
</evidence>
<keyword evidence="1" id="KW-0732">Signal</keyword>
<feature type="domain" description="RNase H type-1" evidence="2">
    <location>
        <begin position="76"/>
        <end position="156"/>
    </location>
</feature>
<dbReference type="Proteomes" id="UP001472677">
    <property type="component" value="Unassembled WGS sequence"/>
</dbReference>
<name>A0ABR2BTC2_9ROSI</name>
<accession>A0ABR2BTC2</accession>
<dbReference type="CDD" id="cd06222">
    <property type="entry name" value="RNase_H_like"/>
    <property type="match status" value="1"/>
</dbReference>
<evidence type="ECO:0000256" key="1">
    <source>
        <dbReference type="SAM" id="SignalP"/>
    </source>
</evidence>
<reference evidence="3 4" key="1">
    <citation type="journal article" date="2024" name="G3 (Bethesda)">
        <title>Genome assembly of Hibiscus sabdariffa L. provides insights into metabolisms of medicinal natural products.</title>
        <authorList>
            <person name="Kim T."/>
        </authorList>
    </citation>
    <scope>NUCLEOTIDE SEQUENCE [LARGE SCALE GENOMIC DNA]</scope>
    <source>
        <strain evidence="3">TK-2024</strain>
        <tissue evidence="3">Old leaves</tissue>
    </source>
</reference>
<dbReference type="InterPro" id="IPR044730">
    <property type="entry name" value="RNase_H-like_dom_plant"/>
</dbReference>
<dbReference type="InterPro" id="IPR002156">
    <property type="entry name" value="RNaseH_domain"/>
</dbReference>
<protein>
    <recommendedName>
        <fullName evidence="2">RNase H type-1 domain-containing protein</fullName>
    </recommendedName>
</protein>
<feature type="chain" id="PRO_5045482935" description="RNase H type-1 domain-containing protein" evidence="1">
    <location>
        <begin position="23"/>
        <end position="173"/>
    </location>
</feature>
<dbReference type="InterPro" id="IPR012337">
    <property type="entry name" value="RNaseH-like_sf"/>
</dbReference>
<dbReference type="Gene3D" id="3.30.420.10">
    <property type="entry name" value="Ribonuclease H-like superfamily/Ribonuclease H"/>
    <property type="match status" value="1"/>
</dbReference>
<keyword evidence="4" id="KW-1185">Reference proteome</keyword>
<dbReference type="PANTHER" id="PTHR47723">
    <property type="entry name" value="OS05G0353850 PROTEIN"/>
    <property type="match status" value="1"/>
</dbReference>
<evidence type="ECO:0000259" key="2">
    <source>
        <dbReference type="Pfam" id="PF13456"/>
    </source>
</evidence>
<comment type="caution">
    <text evidence="3">The sequence shown here is derived from an EMBL/GenBank/DDBJ whole genome shotgun (WGS) entry which is preliminary data.</text>
</comment>
<evidence type="ECO:0000313" key="3">
    <source>
        <dbReference type="EMBL" id="KAK8510248.1"/>
    </source>
</evidence>
<organism evidence="3 4">
    <name type="scientific">Hibiscus sabdariffa</name>
    <name type="common">roselle</name>
    <dbReference type="NCBI Taxonomy" id="183260"/>
    <lineage>
        <taxon>Eukaryota</taxon>
        <taxon>Viridiplantae</taxon>
        <taxon>Streptophyta</taxon>
        <taxon>Embryophyta</taxon>
        <taxon>Tracheophyta</taxon>
        <taxon>Spermatophyta</taxon>
        <taxon>Magnoliopsida</taxon>
        <taxon>eudicotyledons</taxon>
        <taxon>Gunneridae</taxon>
        <taxon>Pentapetalae</taxon>
        <taxon>rosids</taxon>
        <taxon>malvids</taxon>
        <taxon>Malvales</taxon>
        <taxon>Malvaceae</taxon>
        <taxon>Malvoideae</taxon>
        <taxon>Hibiscus</taxon>
    </lineage>
</organism>